<dbReference type="EMBL" id="ML121539">
    <property type="protein sequence ID" value="RPB24962.1"/>
    <property type="molecule type" value="Genomic_DNA"/>
</dbReference>
<keyword evidence="5" id="KW-0238">DNA-binding</keyword>
<evidence type="ECO:0000256" key="1">
    <source>
        <dbReference type="ARBA" id="ARBA00004123"/>
    </source>
</evidence>
<dbReference type="OrthoDB" id="5373550at2759"/>
<feature type="compositionally biased region" description="Basic residues" evidence="8">
    <location>
        <begin position="403"/>
        <end position="413"/>
    </location>
</feature>
<dbReference type="Gene3D" id="4.10.240.10">
    <property type="entry name" value="Zn(2)-C6 fungal-type DNA-binding domain"/>
    <property type="match status" value="1"/>
</dbReference>
<dbReference type="GO" id="GO:0005634">
    <property type="term" value="C:nucleus"/>
    <property type="evidence" value="ECO:0007669"/>
    <property type="project" value="UniProtKB-SubCell"/>
</dbReference>
<feature type="compositionally biased region" description="Polar residues" evidence="8">
    <location>
        <begin position="160"/>
        <end position="172"/>
    </location>
</feature>
<dbReference type="FunCoup" id="A0A3N4LUU5">
    <property type="interactions" value="131"/>
</dbReference>
<feature type="compositionally biased region" description="Polar residues" evidence="8">
    <location>
        <begin position="1082"/>
        <end position="1101"/>
    </location>
</feature>
<dbReference type="STRING" id="1051890.A0A3N4LUU5"/>
<evidence type="ECO:0000256" key="7">
    <source>
        <dbReference type="ARBA" id="ARBA00023242"/>
    </source>
</evidence>
<dbReference type="GO" id="GO:0006351">
    <property type="term" value="P:DNA-templated transcription"/>
    <property type="evidence" value="ECO:0007669"/>
    <property type="project" value="InterPro"/>
</dbReference>
<dbReference type="Pfam" id="PF04082">
    <property type="entry name" value="Fungal_trans"/>
    <property type="match status" value="1"/>
</dbReference>
<dbReference type="Proteomes" id="UP000267821">
    <property type="component" value="Unassembled WGS sequence"/>
</dbReference>
<proteinExistence type="predicted"/>
<dbReference type="GO" id="GO:0043565">
    <property type="term" value="F:sequence-specific DNA binding"/>
    <property type="evidence" value="ECO:0007669"/>
    <property type="project" value="TreeGrafter"/>
</dbReference>
<feature type="compositionally biased region" description="Low complexity" evidence="8">
    <location>
        <begin position="51"/>
        <end position="62"/>
    </location>
</feature>
<feature type="compositionally biased region" description="Low complexity" evidence="8">
    <location>
        <begin position="11"/>
        <end position="24"/>
    </location>
</feature>
<comment type="subcellular location">
    <subcellularLocation>
        <location evidence="1">Nucleus</location>
    </subcellularLocation>
</comment>
<feature type="domain" description="Zn(2)-C6 fungal-type" evidence="9">
    <location>
        <begin position="71"/>
        <end position="100"/>
    </location>
</feature>
<evidence type="ECO:0000256" key="8">
    <source>
        <dbReference type="SAM" id="MobiDB-lite"/>
    </source>
</evidence>
<organism evidence="10 11">
    <name type="scientific">Terfezia boudieri ATCC MYA-4762</name>
    <dbReference type="NCBI Taxonomy" id="1051890"/>
    <lineage>
        <taxon>Eukaryota</taxon>
        <taxon>Fungi</taxon>
        <taxon>Dikarya</taxon>
        <taxon>Ascomycota</taxon>
        <taxon>Pezizomycotina</taxon>
        <taxon>Pezizomycetes</taxon>
        <taxon>Pezizales</taxon>
        <taxon>Pezizaceae</taxon>
        <taxon>Terfezia</taxon>
    </lineage>
</organism>
<keyword evidence="3" id="KW-0862">Zinc</keyword>
<feature type="region of interest" description="Disordered" evidence="8">
    <location>
        <begin position="387"/>
        <end position="472"/>
    </location>
</feature>
<dbReference type="CDD" id="cd00067">
    <property type="entry name" value="GAL4"/>
    <property type="match status" value="1"/>
</dbReference>
<protein>
    <recommendedName>
        <fullName evidence="9">Zn(2)-C6 fungal-type domain-containing protein</fullName>
    </recommendedName>
</protein>
<dbReference type="PANTHER" id="PTHR47782:SF1">
    <property type="entry name" value="PYRIMIDINE PATHWAY REGULATORY PROTEIN 1"/>
    <property type="match status" value="1"/>
</dbReference>
<keyword evidence="4" id="KW-0805">Transcription regulation</keyword>
<dbReference type="CDD" id="cd12148">
    <property type="entry name" value="fungal_TF_MHR"/>
    <property type="match status" value="1"/>
</dbReference>
<keyword evidence="2" id="KW-0479">Metal-binding</keyword>
<evidence type="ECO:0000256" key="6">
    <source>
        <dbReference type="ARBA" id="ARBA00023163"/>
    </source>
</evidence>
<feature type="compositionally biased region" description="Basic and acidic residues" evidence="8">
    <location>
        <begin position="446"/>
        <end position="455"/>
    </location>
</feature>
<dbReference type="InterPro" id="IPR001138">
    <property type="entry name" value="Zn2Cys6_DnaBD"/>
</dbReference>
<feature type="compositionally biased region" description="Basic and acidic residues" evidence="8">
    <location>
        <begin position="415"/>
        <end position="425"/>
    </location>
</feature>
<feature type="region of interest" description="Disordered" evidence="8">
    <location>
        <begin position="160"/>
        <end position="203"/>
    </location>
</feature>
<evidence type="ECO:0000256" key="3">
    <source>
        <dbReference type="ARBA" id="ARBA00022833"/>
    </source>
</evidence>
<evidence type="ECO:0000259" key="9">
    <source>
        <dbReference type="PROSITE" id="PS50048"/>
    </source>
</evidence>
<evidence type="ECO:0000256" key="4">
    <source>
        <dbReference type="ARBA" id="ARBA00023015"/>
    </source>
</evidence>
<dbReference type="InterPro" id="IPR007219">
    <property type="entry name" value="XnlR_reg_dom"/>
</dbReference>
<dbReference type="SMART" id="SM00906">
    <property type="entry name" value="Fungal_trans"/>
    <property type="match status" value="1"/>
</dbReference>
<name>A0A3N4LUU5_9PEZI</name>
<dbReference type="AlphaFoldDB" id="A0A3N4LUU5"/>
<feature type="region of interest" description="Disordered" evidence="8">
    <location>
        <begin position="1051"/>
        <end position="1144"/>
    </location>
</feature>
<evidence type="ECO:0000256" key="5">
    <source>
        <dbReference type="ARBA" id="ARBA00023125"/>
    </source>
</evidence>
<feature type="compositionally biased region" description="Low complexity" evidence="8">
    <location>
        <begin position="988"/>
        <end position="1023"/>
    </location>
</feature>
<feature type="region of interest" description="Disordered" evidence="8">
    <location>
        <begin position="1"/>
        <end position="62"/>
    </location>
</feature>
<keyword evidence="6" id="KW-0804">Transcription</keyword>
<accession>A0A3N4LUU5</accession>
<dbReference type="PANTHER" id="PTHR47782">
    <property type="entry name" value="ZN(II)2CYS6 TRANSCRIPTION FACTOR (EUROFUNG)-RELATED"/>
    <property type="match status" value="1"/>
</dbReference>
<feature type="compositionally biased region" description="Basic and acidic residues" evidence="8">
    <location>
        <begin position="463"/>
        <end position="472"/>
    </location>
</feature>
<feature type="region of interest" description="Disordered" evidence="8">
    <location>
        <begin position="979"/>
        <end position="1033"/>
    </location>
</feature>
<dbReference type="SMART" id="SM00066">
    <property type="entry name" value="GAL4"/>
    <property type="match status" value="1"/>
</dbReference>
<feature type="compositionally biased region" description="Polar residues" evidence="8">
    <location>
        <begin position="1051"/>
        <end position="1074"/>
    </location>
</feature>
<dbReference type="PROSITE" id="PS00463">
    <property type="entry name" value="ZN2_CY6_FUNGAL_1"/>
    <property type="match status" value="1"/>
</dbReference>
<dbReference type="CDD" id="cd14723">
    <property type="entry name" value="ZIP_Ppr1"/>
    <property type="match status" value="1"/>
</dbReference>
<dbReference type="InterPro" id="IPR036864">
    <property type="entry name" value="Zn2-C6_fun-type_DNA-bd_sf"/>
</dbReference>
<dbReference type="FunFam" id="4.10.240.10:FF:000006">
    <property type="entry name" value="Positive regulator of purine utilization"/>
    <property type="match status" value="1"/>
</dbReference>
<dbReference type="PROSITE" id="PS50048">
    <property type="entry name" value="ZN2_CY6_FUNGAL_2"/>
    <property type="match status" value="1"/>
</dbReference>
<dbReference type="InterPro" id="IPR052202">
    <property type="entry name" value="Yeast_MetPath_Reg"/>
</dbReference>
<evidence type="ECO:0000313" key="10">
    <source>
        <dbReference type="EMBL" id="RPB24962.1"/>
    </source>
</evidence>
<dbReference type="SUPFAM" id="SSF57701">
    <property type="entry name" value="Zn2/Cys6 DNA-binding domain"/>
    <property type="match status" value="1"/>
</dbReference>
<dbReference type="Pfam" id="PF00172">
    <property type="entry name" value="Zn_clus"/>
    <property type="match status" value="1"/>
</dbReference>
<keyword evidence="7" id="KW-0539">Nucleus</keyword>
<feature type="compositionally biased region" description="Low complexity" evidence="8">
    <location>
        <begin position="1102"/>
        <end position="1132"/>
    </location>
</feature>
<sequence length="1256" mass="139404">MTVPVCPSDFTTTSTLSTASASSSQKRRRRRSSSPLEPSATEPKPSVESKTPGPSAAASATGASTFRNVSACNRCRLRKNRCDQRLPACLSCEKAGVKCVGYDPITKREIPRSYVHYLERRNEYLEFLLTSNQITFHPPDYFDLPTPRAVNTTAVATTRSNFIKSPSTPSTTVDDRSPSVAKRQRTSEERAEPDGSSSDNQGRLNQLVSDIGLISVQGASDPRYLGSVSGISFARVVFAAVKSTTSVGTAGYVNGNVAGGKNNGKEEDDVDDAGRRNEKFGKDEMRDSFFGLATNKKRVRPAKWPSRQLANRLVDLYFGHANPQLPTLHKVEFEAMVEEVYSAMKAEKFDRERGEPETTPRRRVGARELYMMNIVFAIGAGIYLEKETGNTSSSGSSDDELRRRRKKRARTSKARFSDGEAESSKDSASNPEGSSDFPQASKKVRRDSDSEDNIKQESLYGSGKDDTTDHRVDGERGERQYAPEAYHAAALPHLEAFLSSESKGGLQELQAVLLLAGYALLRPVAPGLWYIVGVAVRLAVDLGLHFEDSNASTTEGVSGPYVDKKNMERLRGHREWVRDLRRKLWWCTYSLDRLVSTCVGRPFGIQDEVVSTRFPSLLPDENITLNGFLMPEHRVSNSSIAPVLPTYKLITHHYFRLRLLQSEILQVLQQQQSMYTSPPQEPYPAHHPFHLRTPYLRNFANLQEWHSDVTGRVEEWMKTAPKSKADTGVDFAFEFFELNYWQTILMLYRPCLKVPALLSGELGGGRGMIDPGGKGVGIGQLRSSNITGRADMGGLTSGTQFEEDRVYCIVAEAGSEVLKLYRRLHRVHQVNYTFLATHHLFMSGIAFLYAIWHSPVVRAKLSMDDIDFTILAATSVLGDLVEKCPPAQACKEAFERMSKATVSMCLAGNSGSAGISRSLGDIGIGSEPGLDCEMRRCNGGRDGYLPGGSGTQMSHRNRVLKDLSGGFQLNNNQMLLQQQHGQVHRQQRMQQQSYAQHDQRWQRQMQNQQHQHLQQQQQQLQQQSRRMNPPRATSMFDIGFESLLQFGQGVQMSESSYRSTQQPSESRRTQNPMSHTPPVEGNKSTESGRQLGSITTEARQQSSSSSLLSSPLHLPLALGQQSQQIHLQQKPQKQQREQNDVTANPMSSTHVYLTSHIDNETTIDPELQREEMDSLLIKPYPGSEKVMHHSPSLMSDTTGRYSNHNSGISDISDLGDWDVGWGELEGGGMGMGMGMGMGQVDLFDGFFFGSGGAGGN</sequence>
<dbReference type="GO" id="GO:0008270">
    <property type="term" value="F:zinc ion binding"/>
    <property type="evidence" value="ECO:0007669"/>
    <property type="project" value="InterPro"/>
</dbReference>
<evidence type="ECO:0000313" key="11">
    <source>
        <dbReference type="Proteomes" id="UP000267821"/>
    </source>
</evidence>
<reference evidence="10 11" key="1">
    <citation type="journal article" date="2018" name="Nat. Ecol. Evol.">
        <title>Pezizomycetes genomes reveal the molecular basis of ectomycorrhizal truffle lifestyle.</title>
        <authorList>
            <person name="Murat C."/>
            <person name="Payen T."/>
            <person name="Noel B."/>
            <person name="Kuo A."/>
            <person name="Morin E."/>
            <person name="Chen J."/>
            <person name="Kohler A."/>
            <person name="Krizsan K."/>
            <person name="Balestrini R."/>
            <person name="Da Silva C."/>
            <person name="Montanini B."/>
            <person name="Hainaut M."/>
            <person name="Levati E."/>
            <person name="Barry K.W."/>
            <person name="Belfiori B."/>
            <person name="Cichocki N."/>
            <person name="Clum A."/>
            <person name="Dockter R.B."/>
            <person name="Fauchery L."/>
            <person name="Guy J."/>
            <person name="Iotti M."/>
            <person name="Le Tacon F."/>
            <person name="Lindquist E.A."/>
            <person name="Lipzen A."/>
            <person name="Malagnac F."/>
            <person name="Mello A."/>
            <person name="Molinier V."/>
            <person name="Miyauchi S."/>
            <person name="Poulain J."/>
            <person name="Riccioni C."/>
            <person name="Rubini A."/>
            <person name="Sitrit Y."/>
            <person name="Splivallo R."/>
            <person name="Traeger S."/>
            <person name="Wang M."/>
            <person name="Zifcakova L."/>
            <person name="Wipf D."/>
            <person name="Zambonelli A."/>
            <person name="Paolocci F."/>
            <person name="Nowrousian M."/>
            <person name="Ottonello S."/>
            <person name="Baldrian P."/>
            <person name="Spatafora J.W."/>
            <person name="Henrissat B."/>
            <person name="Nagy L.G."/>
            <person name="Aury J.M."/>
            <person name="Wincker P."/>
            <person name="Grigoriev I.V."/>
            <person name="Bonfante P."/>
            <person name="Martin F.M."/>
        </authorList>
    </citation>
    <scope>NUCLEOTIDE SEQUENCE [LARGE SCALE GENOMIC DNA]</scope>
    <source>
        <strain evidence="10 11">ATCC MYA-4762</strain>
    </source>
</reference>
<dbReference type="GO" id="GO:0045944">
    <property type="term" value="P:positive regulation of transcription by RNA polymerase II"/>
    <property type="evidence" value="ECO:0007669"/>
    <property type="project" value="TreeGrafter"/>
</dbReference>
<evidence type="ECO:0000256" key="2">
    <source>
        <dbReference type="ARBA" id="ARBA00022723"/>
    </source>
</evidence>
<feature type="compositionally biased region" description="Polar residues" evidence="8">
    <location>
        <begin position="426"/>
        <end position="438"/>
    </location>
</feature>
<gene>
    <name evidence="10" type="ORF">L211DRAFT_806954</name>
</gene>
<dbReference type="GO" id="GO:0000981">
    <property type="term" value="F:DNA-binding transcription factor activity, RNA polymerase II-specific"/>
    <property type="evidence" value="ECO:0007669"/>
    <property type="project" value="InterPro"/>
</dbReference>
<dbReference type="InParanoid" id="A0A3N4LUU5"/>
<keyword evidence="11" id="KW-1185">Reference proteome</keyword>